<accession>A0A1A7QTH8</accession>
<dbReference type="OrthoDB" id="1179143at2"/>
<evidence type="ECO:0000313" key="2">
    <source>
        <dbReference type="EMBL" id="RAJ24388.1"/>
    </source>
</evidence>
<feature type="transmembrane region" description="Helical" evidence="1">
    <location>
        <begin position="67"/>
        <end position="87"/>
    </location>
</feature>
<dbReference type="InterPro" id="IPR046166">
    <property type="entry name" value="DUF6168"/>
</dbReference>
<dbReference type="RefSeq" id="WP_066437853.1">
    <property type="nucleotide sequence ID" value="NZ_LZRN01000049.1"/>
</dbReference>
<reference evidence="2 3" key="1">
    <citation type="submission" date="2018-06" db="EMBL/GenBank/DDBJ databases">
        <title>Genomic Encyclopedia of Archaeal and Bacterial Type Strains, Phase II (KMG-II): from individual species to whole genera.</title>
        <authorList>
            <person name="Goeker M."/>
        </authorList>
    </citation>
    <scope>NUCLEOTIDE SEQUENCE [LARGE SCALE GENOMIC DNA]</scope>
    <source>
        <strain evidence="2 3">DSM 12408</strain>
    </source>
</reference>
<feature type="transmembrane region" description="Helical" evidence="1">
    <location>
        <begin position="99"/>
        <end position="117"/>
    </location>
</feature>
<dbReference type="Proteomes" id="UP000248987">
    <property type="component" value="Unassembled WGS sequence"/>
</dbReference>
<feature type="transmembrane region" description="Helical" evidence="1">
    <location>
        <begin position="7"/>
        <end position="26"/>
    </location>
</feature>
<evidence type="ECO:0000313" key="3">
    <source>
        <dbReference type="Proteomes" id="UP000248987"/>
    </source>
</evidence>
<keyword evidence="1" id="KW-1133">Transmembrane helix</keyword>
<dbReference type="AlphaFoldDB" id="A0A1A7QTH8"/>
<keyword evidence="3" id="KW-1185">Reference proteome</keyword>
<feature type="transmembrane region" description="Helical" evidence="1">
    <location>
        <begin position="38"/>
        <end position="55"/>
    </location>
</feature>
<name>A0A1A7QTH8_9FLAO</name>
<gene>
    <name evidence="2" type="ORF">LX77_01940</name>
</gene>
<dbReference type="Pfam" id="PF19665">
    <property type="entry name" value="DUF6168"/>
    <property type="match status" value="1"/>
</dbReference>
<dbReference type="EMBL" id="QLLQ01000006">
    <property type="protein sequence ID" value="RAJ24388.1"/>
    <property type="molecule type" value="Genomic_DNA"/>
</dbReference>
<evidence type="ECO:0000256" key="1">
    <source>
        <dbReference type="SAM" id="Phobius"/>
    </source>
</evidence>
<comment type="caution">
    <text evidence="2">The sequence shown here is derived from an EMBL/GenBank/DDBJ whole genome shotgun (WGS) entry which is preliminary data.</text>
</comment>
<proteinExistence type="predicted"/>
<dbReference type="STRING" id="49280.A9996_16755"/>
<keyword evidence="1" id="KW-0812">Transmembrane</keyword>
<organism evidence="2 3">
    <name type="scientific">Gelidibacter algens</name>
    <dbReference type="NCBI Taxonomy" id="49280"/>
    <lineage>
        <taxon>Bacteria</taxon>
        <taxon>Pseudomonadati</taxon>
        <taxon>Bacteroidota</taxon>
        <taxon>Flavobacteriia</taxon>
        <taxon>Flavobacteriales</taxon>
        <taxon>Flavobacteriaceae</taxon>
        <taxon>Gelidibacter</taxon>
    </lineage>
</organism>
<keyword evidence="1" id="KW-0472">Membrane</keyword>
<protein>
    <submittedName>
        <fullName evidence="2">Uncharacterized protein</fullName>
    </submittedName>
</protein>
<sequence>MSKSIPIHIFIILLIGVIVYYLQTFVFSNSRFGLENVYLFHVIASTIVYVALELLSKTQKFKNQIGFLYLGTIFFKVVLFVGIFNGTVMSVKSMTDKEIFSLLLPVFIFLFLEVYFISKILNKTI</sequence>